<evidence type="ECO:0000256" key="1">
    <source>
        <dbReference type="ARBA" id="ARBA00022603"/>
    </source>
</evidence>
<keyword evidence="3 5" id="KW-0949">S-adenosyl-L-methionine</keyword>
<dbReference type="STRING" id="94643.A0A2A9MI98"/>
<keyword evidence="1 5" id="KW-0489">Methyltransferase</keyword>
<dbReference type="VEuPathDB" id="ToxoDB:BESB_056320"/>
<evidence type="ECO:0000256" key="2">
    <source>
        <dbReference type="ARBA" id="ARBA00022679"/>
    </source>
</evidence>
<dbReference type="PANTHER" id="PTHR22807:SF16">
    <property type="entry name" value="SAM-DEPENDENT MTASE RSMB_NOP-TYPE DOMAIN-CONTAINING PROTEIN"/>
    <property type="match status" value="1"/>
</dbReference>
<keyword evidence="4 5" id="KW-0694">RNA-binding</keyword>
<dbReference type="RefSeq" id="XP_029219990.1">
    <property type="nucleotide sequence ID" value="XM_029364067.1"/>
</dbReference>
<gene>
    <name evidence="8" type="ORF">BESB_056320</name>
</gene>
<dbReference type="InterPro" id="IPR023267">
    <property type="entry name" value="RCMT"/>
</dbReference>
<protein>
    <recommendedName>
        <fullName evidence="7">SAM-dependent MTase RsmB/NOP-type domain-containing protein</fullName>
    </recommendedName>
</protein>
<feature type="region of interest" description="Disordered" evidence="6">
    <location>
        <begin position="582"/>
        <end position="642"/>
    </location>
</feature>
<evidence type="ECO:0000256" key="5">
    <source>
        <dbReference type="PROSITE-ProRule" id="PRU01023"/>
    </source>
</evidence>
<feature type="compositionally biased region" description="Polar residues" evidence="6">
    <location>
        <begin position="583"/>
        <end position="606"/>
    </location>
</feature>
<sequence length="847" mass="91273">MEDGRQRDAAQRESESMGLIAEGPLFSEQLPEEFAAYLKRNKVDVSCYDTQAEIPRYFAVLYPVPALTRAAAAVVEENLRKSDGDSAPLVKLLFSSVGHARGHLSADSSRTCPDAFVSDVRVPDCVFHSLDVSHQSDGVPTPEADGGRFTEDGTLQRLKFRYKSLFPPYEQYLKELLSCMQKEFGLASPPSPVPWLLPNCFGRAEKSSVSENSSGPPSFPIVFSLPSSVSPRNCTPYRLGLIHPLDAASVACAQSLRPARGDLVCDLCCAPGNKLLLLASAVAGPPPHCDACTTDSERYSEEAAGAVVGARTLPLADSERPTGLAAPTLWLAGSESALASAGRGGIVVGVEGRRQRVEVCRRIVRRAGARNVILVLQDGRLFTGACRCALVPEGESSSCQSLSASALHASTLGRTEAAVNARATGSNKRVEQPMRQTRSKRGGRLSRRKARKRDEAAEVPLIDLLPGLENFVDTDVVISSHSPAAAPPAGGEAPKPCPAVSNQEGRLECSKGETSNHNCFGKFDKVLVDVECTHDGSIRHMQKFGRQWRWNDFKKKMQMSTSEQESFECRATLDCTAGAPCDGSQSVDQGPSPSHNTTSESPNVETQKLPPLKRGRETAGVSKEATSVMERPLSPPACSPEDFSSLRQRQRQLLQRGFELLRPGGLLVYSTCSKCEDQNEHVVSDFLRSNENAALYPLPCRILRNGASRDVLHLKTATTLQPPGSVEELRRTVNEPECAEWPATPSSLFLDRTLKRHPAAFCSEMTSVLAPCERTAGGGEPNEEQCCCPLNGRGCEAGVDCAAVEQGSGDHSGCSRPYHPCSCYFGPEQSGTSGLFLACITKLPDPS</sequence>
<feature type="active site" description="Nucleophile" evidence="5">
    <location>
        <position position="672"/>
    </location>
</feature>
<dbReference type="GO" id="GO:0003723">
    <property type="term" value="F:RNA binding"/>
    <property type="evidence" value="ECO:0007669"/>
    <property type="project" value="UniProtKB-UniRule"/>
</dbReference>
<name>A0A2A9MI98_BESBE</name>
<dbReference type="InterPro" id="IPR049560">
    <property type="entry name" value="MeTrfase_RsmB-F_NOP2_cat"/>
</dbReference>
<dbReference type="PANTHER" id="PTHR22807">
    <property type="entry name" value="NOP2 YEAST -RELATED NOL1/NOP2/FMU SUN DOMAIN-CONTAINING"/>
    <property type="match status" value="1"/>
</dbReference>
<evidence type="ECO:0000313" key="8">
    <source>
        <dbReference type="EMBL" id="PFH35981.1"/>
    </source>
</evidence>
<dbReference type="PROSITE" id="PS51686">
    <property type="entry name" value="SAM_MT_RSMB_NOP"/>
    <property type="match status" value="1"/>
</dbReference>
<dbReference type="KEGG" id="bbes:BESB_056320"/>
<evidence type="ECO:0000259" key="7">
    <source>
        <dbReference type="PROSITE" id="PS51686"/>
    </source>
</evidence>
<dbReference type="GO" id="GO:0001510">
    <property type="term" value="P:RNA methylation"/>
    <property type="evidence" value="ECO:0007669"/>
    <property type="project" value="InterPro"/>
</dbReference>
<comment type="similarity">
    <text evidence="5">Belongs to the class I-like SAM-binding methyltransferase superfamily. RsmB/NOP family.</text>
</comment>
<evidence type="ECO:0000256" key="4">
    <source>
        <dbReference type="ARBA" id="ARBA00022884"/>
    </source>
</evidence>
<feature type="compositionally biased region" description="Basic residues" evidence="6">
    <location>
        <begin position="437"/>
        <end position="451"/>
    </location>
</feature>
<dbReference type="GeneID" id="40310561"/>
<comment type="caution">
    <text evidence="8">The sequence shown here is derived from an EMBL/GenBank/DDBJ whole genome shotgun (WGS) entry which is preliminary data.</text>
</comment>
<dbReference type="AlphaFoldDB" id="A0A2A9MI98"/>
<feature type="region of interest" description="Disordered" evidence="6">
    <location>
        <begin position="421"/>
        <end position="452"/>
    </location>
</feature>
<comment type="caution">
    <text evidence="5">Lacks conserved residue(s) required for the propagation of feature annotation.</text>
</comment>
<dbReference type="Pfam" id="PF01189">
    <property type="entry name" value="Methyltr_RsmB-F"/>
    <property type="match status" value="1"/>
</dbReference>
<evidence type="ECO:0000256" key="6">
    <source>
        <dbReference type="SAM" id="MobiDB-lite"/>
    </source>
</evidence>
<proteinExistence type="inferred from homology"/>
<evidence type="ECO:0000256" key="3">
    <source>
        <dbReference type="ARBA" id="ARBA00022691"/>
    </source>
</evidence>
<dbReference type="Gene3D" id="3.40.50.150">
    <property type="entry name" value="Vaccinia Virus protein VP39"/>
    <property type="match status" value="3"/>
</dbReference>
<dbReference type="GO" id="GO:0008173">
    <property type="term" value="F:RNA methyltransferase activity"/>
    <property type="evidence" value="ECO:0007669"/>
    <property type="project" value="InterPro"/>
</dbReference>
<keyword evidence="2 5" id="KW-0808">Transferase</keyword>
<dbReference type="SUPFAM" id="SSF53335">
    <property type="entry name" value="S-adenosyl-L-methionine-dependent methyltransferases"/>
    <property type="match status" value="1"/>
</dbReference>
<dbReference type="EMBL" id="NWUJ01000004">
    <property type="protein sequence ID" value="PFH35981.1"/>
    <property type="molecule type" value="Genomic_DNA"/>
</dbReference>
<dbReference type="OrthoDB" id="427002at2759"/>
<dbReference type="InterPro" id="IPR001678">
    <property type="entry name" value="MeTrfase_RsmB-F_NOP2_dom"/>
</dbReference>
<reference evidence="8 9" key="1">
    <citation type="submission" date="2017-09" db="EMBL/GenBank/DDBJ databases">
        <title>Genome sequencing of Besnoitia besnoiti strain Bb-Ger1.</title>
        <authorList>
            <person name="Schares G."/>
            <person name="Venepally P."/>
            <person name="Lorenzi H.A."/>
        </authorList>
    </citation>
    <scope>NUCLEOTIDE SEQUENCE [LARGE SCALE GENOMIC DNA]</scope>
    <source>
        <strain evidence="8 9">Bb-Ger1</strain>
    </source>
</reference>
<organism evidence="8 9">
    <name type="scientific">Besnoitia besnoiti</name>
    <name type="common">Apicomplexan protozoan</name>
    <dbReference type="NCBI Taxonomy" id="94643"/>
    <lineage>
        <taxon>Eukaryota</taxon>
        <taxon>Sar</taxon>
        <taxon>Alveolata</taxon>
        <taxon>Apicomplexa</taxon>
        <taxon>Conoidasida</taxon>
        <taxon>Coccidia</taxon>
        <taxon>Eucoccidiorida</taxon>
        <taxon>Eimeriorina</taxon>
        <taxon>Sarcocystidae</taxon>
        <taxon>Besnoitia</taxon>
    </lineage>
</organism>
<dbReference type="InterPro" id="IPR029063">
    <property type="entry name" value="SAM-dependent_MTases_sf"/>
</dbReference>
<evidence type="ECO:0000313" key="9">
    <source>
        <dbReference type="Proteomes" id="UP000224006"/>
    </source>
</evidence>
<keyword evidence="9" id="KW-1185">Reference proteome</keyword>
<feature type="domain" description="SAM-dependent MTase RsmB/NOP-type" evidence="7">
    <location>
        <begin position="639"/>
        <end position="732"/>
    </location>
</feature>
<accession>A0A2A9MI98</accession>
<dbReference type="Proteomes" id="UP000224006">
    <property type="component" value="Chromosome IV"/>
</dbReference>